<name>A0AA38NZQ7_9AGAR</name>
<feature type="chain" id="PRO_5041252623" description="Secreted protein" evidence="1">
    <location>
        <begin position="26"/>
        <end position="97"/>
    </location>
</feature>
<evidence type="ECO:0000313" key="2">
    <source>
        <dbReference type="EMBL" id="KAJ3833617.1"/>
    </source>
</evidence>
<organism evidence="2 3">
    <name type="scientific">Lentinula raphanica</name>
    <dbReference type="NCBI Taxonomy" id="153919"/>
    <lineage>
        <taxon>Eukaryota</taxon>
        <taxon>Fungi</taxon>
        <taxon>Dikarya</taxon>
        <taxon>Basidiomycota</taxon>
        <taxon>Agaricomycotina</taxon>
        <taxon>Agaricomycetes</taxon>
        <taxon>Agaricomycetidae</taxon>
        <taxon>Agaricales</taxon>
        <taxon>Marasmiineae</taxon>
        <taxon>Omphalotaceae</taxon>
        <taxon>Lentinula</taxon>
    </lineage>
</organism>
<reference evidence="2" key="1">
    <citation type="submission" date="2022-08" db="EMBL/GenBank/DDBJ databases">
        <authorList>
            <consortium name="DOE Joint Genome Institute"/>
            <person name="Min B."/>
            <person name="Riley R."/>
            <person name="Sierra-Patev S."/>
            <person name="Naranjo-Ortiz M."/>
            <person name="Looney B."/>
            <person name="Konkel Z."/>
            <person name="Slot J.C."/>
            <person name="Sakamoto Y."/>
            <person name="Steenwyk J.L."/>
            <person name="Rokas A."/>
            <person name="Carro J."/>
            <person name="Camarero S."/>
            <person name="Ferreira P."/>
            <person name="Molpeceres G."/>
            <person name="Ruiz-Duenas F.J."/>
            <person name="Serrano A."/>
            <person name="Henrissat B."/>
            <person name="Drula E."/>
            <person name="Hughes K.W."/>
            <person name="Mata J.L."/>
            <person name="Ishikawa N.K."/>
            <person name="Vargas-Isla R."/>
            <person name="Ushijima S."/>
            <person name="Smith C.A."/>
            <person name="Ahrendt S."/>
            <person name="Andreopoulos W."/>
            <person name="He G."/>
            <person name="Labutti K."/>
            <person name="Lipzen A."/>
            <person name="Ng V."/>
            <person name="Sandor L."/>
            <person name="Barry K."/>
            <person name="Martinez A.T."/>
            <person name="Xiao Y."/>
            <person name="Gibbons J.G."/>
            <person name="Terashima K."/>
            <person name="Hibbett D.S."/>
            <person name="Grigoriev I.V."/>
        </authorList>
    </citation>
    <scope>NUCLEOTIDE SEQUENCE</scope>
    <source>
        <strain evidence="2">TFB9207</strain>
    </source>
</reference>
<gene>
    <name evidence="2" type="ORF">F5878DRAFT_399325</name>
</gene>
<evidence type="ECO:0008006" key="4">
    <source>
        <dbReference type="Google" id="ProtNLM"/>
    </source>
</evidence>
<keyword evidence="1" id="KW-0732">Signal</keyword>
<sequence length="97" mass="10707">MVRQPLRSSLSATVIIRLFPHLCCSISLLITTESVLMGLESFTLLYPTLVNKGVVLPMSSYRSCCGDAHKVDNGPLHGIGEVWQITMKKKTTTKKKS</sequence>
<proteinExistence type="predicted"/>
<accession>A0AA38NZQ7</accession>
<dbReference type="Proteomes" id="UP001163846">
    <property type="component" value="Unassembled WGS sequence"/>
</dbReference>
<comment type="caution">
    <text evidence="2">The sequence shown here is derived from an EMBL/GenBank/DDBJ whole genome shotgun (WGS) entry which is preliminary data.</text>
</comment>
<feature type="signal peptide" evidence="1">
    <location>
        <begin position="1"/>
        <end position="25"/>
    </location>
</feature>
<protein>
    <recommendedName>
        <fullName evidence="4">Secreted protein</fullName>
    </recommendedName>
</protein>
<evidence type="ECO:0000256" key="1">
    <source>
        <dbReference type="SAM" id="SignalP"/>
    </source>
</evidence>
<keyword evidence="3" id="KW-1185">Reference proteome</keyword>
<dbReference type="EMBL" id="MU806663">
    <property type="protein sequence ID" value="KAJ3833617.1"/>
    <property type="molecule type" value="Genomic_DNA"/>
</dbReference>
<dbReference type="AlphaFoldDB" id="A0AA38NZQ7"/>
<evidence type="ECO:0000313" key="3">
    <source>
        <dbReference type="Proteomes" id="UP001163846"/>
    </source>
</evidence>